<organism evidence="1 2">
    <name type="scientific">Eretmocerus hayati</name>
    <dbReference type="NCBI Taxonomy" id="131215"/>
    <lineage>
        <taxon>Eukaryota</taxon>
        <taxon>Metazoa</taxon>
        <taxon>Ecdysozoa</taxon>
        <taxon>Arthropoda</taxon>
        <taxon>Hexapoda</taxon>
        <taxon>Insecta</taxon>
        <taxon>Pterygota</taxon>
        <taxon>Neoptera</taxon>
        <taxon>Endopterygota</taxon>
        <taxon>Hymenoptera</taxon>
        <taxon>Apocrita</taxon>
        <taxon>Proctotrupomorpha</taxon>
        <taxon>Chalcidoidea</taxon>
        <taxon>Aphelinidae</taxon>
        <taxon>Aphelininae</taxon>
        <taxon>Eretmocerus</taxon>
    </lineage>
</organism>
<protein>
    <submittedName>
        <fullName evidence="1">Uncharacterized protein</fullName>
    </submittedName>
</protein>
<evidence type="ECO:0000313" key="2">
    <source>
        <dbReference type="Proteomes" id="UP001239111"/>
    </source>
</evidence>
<dbReference type="Proteomes" id="UP001239111">
    <property type="component" value="Chromosome 3"/>
</dbReference>
<accession>A0ACC2NMK2</accession>
<proteinExistence type="predicted"/>
<name>A0ACC2NMK2_9HYME</name>
<comment type="caution">
    <text evidence="1">The sequence shown here is derived from an EMBL/GenBank/DDBJ whole genome shotgun (WGS) entry which is preliminary data.</text>
</comment>
<reference evidence="1" key="1">
    <citation type="submission" date="2023-04" db="EMBL/GenBank/DDBJ databases">
        <title>A chromosome-level genome assembly of the parasitoid wasp Eretmocerus hayati.</title>
        <authorList>
            <person name="Zhong Y."/>
            <person name="Liu S."/>
            <person name="Liu Y."/>
        </authorList>
    </citation>
    <scope>NUCLEOTIDE SEQUENCE</scope>
    <source>
        <strain evidence="1">ZJU_SS_LIU_2023</strain>
    </source>
</reference>
<evidence type="ECO:0000313" key="1">
    <source>
        <dbReference type="EMBL" id="KAJ8671554.1"/>
    </source>
</evidence>
<dbReference type="EMBL" id="CM056743">
    <property type="protein sequence ID" value="KAJ8671554.1"/>
    <property type="molecule type" value="Genomic_DNA"/>
</dbReference>
<sequence length="124" mass="13474">MPHSNWPVLGHRLRIGKFMGRFWTDGRPFLPERGDTAKSKPSTSNTAPASNSPYIVIAPAPQQVQENQSNSSIVIGRIENGQEAGAEPPQNQNPGGPKKNQYKSDKPEIVNFDLHALLESSASG</sequence>
<keyword evidence="2" id="KW-1185">Reference proteome</keyword>
<gene>
    <name evidence="1" type="ORF">QAD02_002813</name>
</gene>